<accession>R6WRY0</accession>
<dbReference type="EMBL" id="CBGL010000112">
    <property type="protein sequence ID" value="CDD12130.1"/>
    <property type="molecule type" value="Genomic_DNA"/>
</dbReference>
<organism evidence="1">
    <name type="scientific">Phascolarctobacterium succinatutens CAG:287</name>
    <dbReference type="NCBI Taxonomy" id="1263101"/>
    <lineage>
        <taxon>Bacteria</taxon>
        <taxon>Bacillati</taxon>
        <taxon>Bacillota</taxon>
        <taxon>Negativicutes</taxon>
        <taxon>Acidaminococcales</taxon>
        <taxon>Acidaminococcaceae</taxon>
        <taxon>Phascolarctobacterium</taxon>
    </lineage>
</organism>
<dbReference type="AlphaFoldDB" id="R6WRY0"/>
<sequence length="326" mass="38111">MDKPFKTYRQQLTILRARNLVIKDGSKAIQILKNEGYYNIINGYKDIFLDMPQTKQYGDDRYKAGTTFEHIYALYNFDRNMRAILLKYILKMETSLKTKVAYYFSQTYKQNFNYLDINNFDSSNPQTATKLIADLSSVITKNTKKGALGEQFYHYLDKHKELPLWVLVTKMTLGNIIHFYNGMTMQTKLLVINEIISTYEKTYRVKLLLTPEQEEKFVSNMFAFINIFRNVCAHEERLYSITVKNNNKVPNIALFHKTLPSNFSSHFIDCVIILGLFLSKRDYAAMVGEFSAEIASFAKKLPQNMFNSVLIKMGFSKNWKDDFKLN</sequence>
<proteinExistence type="predicted"/>
<protein>
    <submittedName>
        <fullName evidence="1">Abi-like protein</fullName>
    </submittedName>
</protein>
<reference evidence="1" key="1">
    <citation type="submission" date="2012-11" db="EMBL/GenBank/DDBJ databases">
        <title>Dependencies among metagenomic species, viruses, plasmids and units of genetic variation.</title>
        <authorList>
            <person name="Nielsen H.B."/>
            <person name="Almeida M."/>
            <person name="Juncker A.S."/>
            <person name="Rasmussen S."/>
            <person name="Li J."/>
            <person name="Sunagawa S."/>
            <person name="Plichta D."/>
            <person name="Gautier L."/>
            <person name="Le Chatelier E."/>
            <person name="Peletier E."/>
            <person name="Bonde I."/>
            <person name="Nielsen T."/>
            <person name="Manichanh C."/>
            <person name="Arumugam M."/>
            <person name="Batto J."/>
            <person name="Santos M.B.Q.D."/>
            <person name="Blom N."/>
            <person name="Borruel N."/>
            <person name="Burgdorf K.S."/>
            <person name="Boumezbeur F."/>
            <person name="Casellas F."/>
            <person name="Dore J."/>
            <person name="Guarner F."/>
            <person name="Hansen T."/>
            <person name="Hildebrand F."/>
            <person name="Kaas R.S."/>
            <person name="Kennedy S."/>
            <person name="Kristiansen K."/>
            <person name="Kultima J.R."/>
            <person name="Leonard P."/>
            <person name="Levenez F."/>
            <person name="Lund O."/>
            <person name="Moumen B."/>
            <person name="Le Paslier D."/>
            <person name="Pons N."/>
            <person name="Pedersen O."/>
            <person name="Prifti E."/>
            <person name="Qin J."/>
            <person name="Raes J."/>
            <person name="Tap J."/>
            <person name="Tims S."/>
            <person name="Ussery D.W."/>
            <person name="Yamada T."/>
            <person name="MetaHit consortium"/>
            <person name="Renault P."/>
            <person name="Sicheritz-Ponten T."/>
            <person name="Bork P."/>
            <person name="Wang J."/>
            <person name="Brunak S."/>
            <person name="Ehrlich S.D."/>
        </authorList>
    </citation>
    <scope>NUCLEOTIDE SEQUENCE [LARGE SCALE GENOMIC DNA]</scope>
</reference>
<dbReference type="Proteomes" id="UP000014937">
    <property type="component" value="Unassembled WGS sequence"/>
</dbReference>
<gene>
    <name evidence="1" type="ORF">BN587_00862</name>
</gene>
<comment type="caution">
    <text evidence="1">The sequence shown here is derived from an EMBL/GenBank/DDBJ whole genome shotgun (WGS) entry which is preliminary data.</text>
</comment>
<evidence type="ECO:0000313" key="1">
    <source>
        <dbReference type="EMBL" id="CDD12130.1"/>
    </source>
</evidence>
<dbReference type="HOGENOM" id="CLU_044962_0_2_9"/>
<dbReference type="RefSeq" id="WP_021719937.1">
    <property type="nucleotide sequence ID" value="NZ_FR892784.1"/>
</dbReference>
<dbReference type="Pfam" id="PF07751">
    <property type="entry name" value="Abi_2"/>
    <property type="match status" value="1"/>
</dbReference>
<dbReference type="InterPro" id="IPR011664">
    <property type="entry name" value="Abi_system_AbiD/AbiF-like"/>
</dbReference>
<name>R6WRY0_9FIRM</name>